<dbReference type="EMBL" id="QGKX02001521">
    <property type="protein sequence ID" value="KAF3511952.1"/>
    <property type="molecule type" value="Genomic_DNA"/>
</dbReference>
<proteinExistence type="predicted"/>
<dbReference type="Proteomes" id="UP000712600">
    <property type="component" value="Unassembled WGS sequence"/>
</dbReference>
<dbReference type="AlphaFoldDB" id="A0A8S9PEY3"/>
<reference evidence="1" key="1">
    <citation type="submission" date="2019-12" db="EMBL/GenBank/DDBJ databases">
        <title>Genome sequencing and annotation of Brassica cretica.</title>
        <authorList>
            <person name="Studholme D.J."/>
            <person name="Sarris P."/>
        </authorList>
    </citation>
    <scope>NUCLEOTIDE SEQUENCE</scope>
    <source>
        <strain evidence="1">PFS-109/04</strain>
        <tissue evidence="1">Leaf</tissue>
    </source>
</reference>
<protein>
    <submittedName>
        <fullName evidence="1">Uncharacterized protein</fullName>
    </submittedName>
</protein>
<evidence type="ECO:0000313" key="1">
    <source>
        <dbReference type="EMBL" id="KAF3511952.1"/>
    </source>
</evidence>
<name>A0A8S9PEY3_BRACR</name>
<gene>
    <name evidence="1" type="ORF">F2Q69_00002812</name>
</gene>
<accession>A0A8S9PEY3</accession>
<sequence length="154" mass="17567">MRDVKFPREAGSIPLKLLKPRRKVSRFANDPSSEGTLPPRWFLNKIRANNLEQLNRSTGSSPPRLLMLIFKYLSLNKFPTWSGIVPPIELSERLSDTRKERLPIDGDIIPLNCLPPSSKRVTLLLLRPHVTPSQLQRGDELFHEDKTSCLSSET</sequence>
<evidence type="ECO:0000313" key="2">
    <source>
        <dbReference type="Proteomes" id="UP000712600"/>
    </source>
</evidence>
<comment type="caution">
    <text evidence="1">The sequence shown here is derived from an EMBL/GenBank/DDBJ whole genome shotgun (WGS) entry which is preliminary data.</text>
</comment>
<organism evidence="1 2">
    <name type="scientific">Brassica cretica</name>
    <name type="common">Mustard</name>
    <dbReference type="NCBI Taxonomy" id="69181"/>
    <lineage>
        <taxon>Eukaryota</taxon>
        <taxon>Viridiplantae</taxon>
        <taxon>Streptophyta</taxon>
        <taxon>Embryophyta</taxon>
        <taxon>Tracheophyta</taxon>
        <taxon>Spermatophyta</taxon>
        <taxon>Magnoliopsida</taxon>
        <taxon>eudicotyledons</taxon>
        <taxon>Gunneridae</taxon>
        <taxon>Pentapetalae</taxon>
        <taxon>rosids</taxon>
        <taxon>malvids</taxon>
        <taxon>Brassicales</taxon>
        <taxon>Brassicaceae</taxon>
        <taxon>Brassiceae</taxon>
        <taxon>Brassica</taxon>
    </lineage>
</organism>